<protein>
    <recommendedName>
        <fullName evidence="5">Core-binding (CB) domain-containing protein</fullName>
    </recommendedName>
</protein>
<dbReference type="AlphaFoldDB" id="A0A382TGL2"/>
<evidence type="ECO:0008006" key="5">
    <source>
        <dbReference type="Google" id="ProtNLM"/>
    </source>
</evidence>
<sequence length="301" mass="35359">ISEYAGLFYDRKRLEETSEKEIGELNRNINDFIEVMGDLPIAQINKNIVSDYISFETRLPPQRRKSPKYRDLSIPQLLELEGIETQSIQNVNKRISKMSVFANWCVRQGFINESPFKDMQLSIKKNKSSGREPFNAKDLRRILAKETFLKWTVGFHHKHNPSHNETGWFPKGKENWGTTIKSSTRNKTLPAKPSGAKNQMPYYWIFPLGILSGLRTNEMCQLRCSDVRKENRIWMIHVEDTEDTNVKSDAGIRKVPVHPQLIKLGFIEYIAKQRRKKKERIFWELTKSRDGYIKQISRHYN</sequence>
<accession>A0A382TGL2</accession>
<keyword evidence="1" id="KW-0238">DNA-binding</keyword>
<gene>
    <name evidence="4" type="ORF">METZ01_LOCUS374098</name>
</gene>
<evidence type="ECO:0000313" key="4">
    <source>
        <dbReference type="EMBL" id="SVD21244.1"/>
    </source>
</evidence>
<feature type="non-terminal residue" evidence="4">
    <location>
        <position position="301"/>
    </location>
</feature>
<dbReference type="InterPro" id="IPR013762">
    <property type="entry name" value="Integrase-like_cat_sf"/>
</dbReference>
<feature type="non-terminal residue" evidence="4">
    <location>
        <position position="1"/>
    </location>
</feature>
<name>A0A382TGL2_9ZZZZ</name>
<evidence type="ECO:0000256" key="2">
    <source>
        <dbReference type="ARBA" id="ARBA00023172"/>
    </source>
</evidence>
<dbReference type="InterPro" id="IPR011010">
    <property type="entry name" value="DNA_brk_join_enz"/>
</dbReference>
<dbReference type="EMBL" id="UINC01136462">
    <property type="protein sequence ID" value="SVD21244.1"/>
    <property type="molecule type" value="Genomic_DNA"/>
</dbReference>
<dbReference type="GO" id="GO:0003677">
    <property type="term" value="F:DNA binding"/>
    <property type="evidence" value="ECO:0007669"/>
    <property type="project" value="UniProtKB-KW"/>
</dbReference>
<dbReference type="GO" id="GO:0015074">
    <property type="term" value="P:DNA integration"/>
    <property type="evidence" value="ECO:0007669"/>
    <property type="project" value="InterPro"/>
</dbReference>
<dbReference type="GO" id="GO:0006310">
    <property type="term" value="P:DNA recombination"/>
    <property type="evidence" value="ECO:0007669"/>
    <property type="project" value="UniProtKB-KW"/>
</dbReference>
<feature type="compositionally biased region" description="Polar residues" evidence="3">
    <location>
        <begin position="176"/>
        <end position="187"/>
    </location>
</feature>
<evidence type="ECO:0000256" key="3">
    <source>
        <dbReference type="SAM" id="MobiDB-lite"/>
    </source>
</evidence>
<keyword evidence="2" id="KW-0233">DNA recombination</keyword>
<reference evidence="4" key="1">
    <citation type="submission" date="2018-05" db="EMBL/GenBank/DDBJ databases">
        <authorList>
            <person name="Lanie J.A."/>
            <person name="Ng W.-L."/>
            <person name="Kazmierczak K.M."/>
            <person name="Andrzejewski T.M."/>
            <person name="Davidsen T.M."/>
            <person name="Wayne K.J."/>
            <person name="Tettelin H."/>
            <person name="Glass J.I."/>
            <person name="Rusch D."/>
            <person name="Podicherti R."/>
            <person name="Tsui H.-C.T."/>
            <person name="Winkler M.E."/>
        </authorList>
    </citation>
    <scope>NUCLEOTIDE SEQUENCE</scope>
</reference>
<evidence type="ECO:0000256" key="1">
    <source>
        <dbReference type="ARBA" id="ARBA00023125"/>
    </source>
</evidence>
<dbReference type="SUPFAM" id="SSF56349">
    <property type="entry name" value="DNA breaking-rejoining enzymes"/>
    <property type="match status" value="1"/>
</dbReference>
<dbReference type="InterPro" id="IPR010998">
    <property type="entry name" value="Integrase_recombinase_N"/>
</dbReference>
<organism evidence="4">
    <name type="scientific">marine metagenome</name>
    <dbReference type="NCBI Taxonomy" id="408172"/>
    <lineage>
        <taxon>unclassified sequences</taxon>
        <taxon>metagenomes</taxon>
        <taxon>ecological metagenomes</taxon>
    </lineage>
</organism>
<dbReference type="Gene3D" id="1.10.150.130">
    <property type="match status" value="1"/>
</dbReference>
<proteinExistence type="predicted"/>
<feature type="region of interest" description="Disordered" evidence="3">
    <location>
        <begin position="164"/>
        <end position="193"/>
    </location>
</feature>
<dbReference type="Gene3D" id="1.10.443.10">
    <property type="entry name" value="Intergrase catalytic core"/>
    <property type="match status" value="1"/>
</dbReference>